<dbReference type="Pfam" id="PF00534">
    <property type="entry name" value="Glycos_transf_1"/>
    <property type="match status" value="1"/>
</dbReference>
<reference evidence="2 3" key="1">
    <citation type="submission" date="2020-01" db="EMBL/GenBank/DDBJ databases">
        <title>Draft Genome Sequence of Vibrio sp. strain OCN044, Isolated from a Healthy Coral at Palmyra Atoll.</title>
        <authorList>
            <person name="Videau P."/>
            <person name="Loughran R."/>
            <person name="Esquivel A."/>
            <person name="Deadmond M."/>
            <person name="Paddock B.E."/>
            <person name="Saw J.H."/>
            <person name="Ushijima B."/>
        </authorList>
    </citation>
    <scope>NUCLEOTIDE SEQUENCE [LARGE SCALE GENOMIC DNA]</scope>
    <source>
        <strain evidence="2 3">OCN044</strain>
    </source>
</reference>
<dbReference type="CDD" id="cd03801">
    <property type="entry name" value="GT4_PimA-like"/>
    <property type="match status" value="1"/>
</dbReference>
<dbReference type="InterPro" id="IPR001296">
    <property type="entry name" value="Glyco_trans_1"/>
</dbReference>
<protein>
    <submittedName>
        <fullName evidence="2">Glycosyltransferase</fullName>
    </submittedName>
</protein>
<organism evidence="2 3">
    <name type="scientific">Vibrio tetraodonis subsp. pristinus</name>
    <dbReference type="NCBI Taxonomy" id="2695891"/>
    <lineage>
        <taxon>Bacteria</taxon>
        <taxon>Pseudomonadati</taxon>
        <taxon>Pseudomonadota</taxon>
        <taxon>Gammaproteobacteria</taxon>
        <taxon>Vibrionales</taxon>
        <taxon>Vibrionaceae</taxon>
        <taxon>Vibrio</taxon>
    </lineage>
</organism>
<comment type="caution">
    <text evidence="2">The sequence shown here is derived from an EMBL/GenBank/DDBJ whole genome shotgun (WGS) entry which is preliminary data.</text>
</comment>
<sequence length="362" mass="40987">MYPIRIGSEFLKRDYQVYGLCIKGSRVAKDMQENGIETFEVNSKKSLFSHQILLLNHWLKKRDVHIVHSHKSGDVFVSALLHLLSKRYSFFTEHMGVTRPKKDLFHQWVYSHLYRVLSISNETYRRNLKALPVEANKINQLWLGTDVPLQSSLSTFDIPKIKSELNIPEDSIVIGNVGRICVGKGQAELLEAFSRISAIFPNSHLLLVGGMDASEGSENSFVASIKERIQELNLNNRVHLAGFRKDTARMLSVMDIVCLPNHNEAFGLTAIEAMAAKKAIVGANTGSLPEVLGNAALLCNPFDPNNISQEIEKYLTLPDLIQRKSTLAYQRALELFSMDKHVTNLETHYTEEYELTKFQSKQ</sequence>
<evidence type="ECO:0000313" key="2">
    <source>
        <dbReference type="EMBL" id="MYM60773.1"/>
    </source>
</evidence>
<dbReference type="AlphaFoldDB" id="A0A6L8LZ53"/>
<dbReference type="SUPFAM" id="SSF53756">
    <property type="entry name" value="UDP-Glycosyltransferase/glycogen phosphorylase"/>
    <property type="match status" value="1"/>
</dbReference>
<feature type="domain" description="Glycosyl transferase family 1" evidence="1">
    <location>
        <begin position="158"/>
        <end position="323"/>
    </location>
</feature>
<dbReference type="GO" id="GO:0016757">
    <property type="term" value="F:glycosyltransferase activity"/>
    <property type="evidence" value="ECO:0007669"/>
    <property type="project" value="InterPro"/>
</dbReference>
<dbReference type="PANTHER" id="PTHR12526">
    <property type="entry name" value="GLYCOSYLTRANSFERASE"/>
    <property type="match status" value="1"/>
</dbReference>
<evidence type="ECO:0000259" key="1">
    <source>
        <dbReference type="Pfam" id="PF00534"/>
    </source>
</evidence>
<evidence type="ECO:0000313" key="3">
    <source>
        <dbReference type="Proteomes" id="UP000478571"/>
    </source>
</evidence>
<accession>A0A6L8LZ53</accession>
<dbReference type="Gene3D" id="3.40.50.2000">
    <property type="entry name" value="Glycogen Phosphorylase B"/>
    <property type="match status" value="2"/>
</dbReference>
<proteinExistence type="predicted"/>
<dbReference type="EMBL" id="WWEU01000006">
    <property type="protein sequence ID" value="MYM60773.1"/>
    <property type="molecule type" value="Genomic_DNA"/>
</dbReference>
<dbReference type="Proteomes" id="UP000478571">
    <property type="component" value="Unassembled WGS sequence"/>
</dbReference>
<name>A0A6L8LZ53_9VIBR</name>
<gene>
    <name evidence="2" type="ORF">GTG28_16205</name>
</gene>
<dbReference type="GO" id="GO:1901135">
    <property type="term" value="P:carbohydrate derivative metabolic process"/>
    <property type="evidence" value="ECO:0007669"/>
    <property type="project" value="UniProtKB-ARBA"/>
</dbReference>
<keyword evidence="2" id="KW-0808">Transferase</keyword>
<keyword evidence="3" id="KW-1185">Reference proteome</keyword>